<proteinExistence type="predicted"/>
<evidence type="ECO:0000256" key="1">
    <source>
        <dbReference type="SAM" id="Phobius"/>
    </source>
</evidence>
<gene>
    <name evidence="2" type="ORF">CMV_025219</name>
</gene>
<dbReference type="Proteomes" id="UP000737018">
    <property type="component" value="Unassembled WGS sequence"/>
</dbReference>
<dbReference type="EMBL" id="JRKL02006526">
    <property type="protein sequence ID" value="KAF3948833.1"/>
    <property type="molecule type" value="Genomic_DNA"/>
</dbReference>
<protein>
    <submittedName>
        <fullName evidence="2">Uncharacterized protein</fullName>
    </submittedName>
</protein>
<comment type="caution">
    <text evidence="2">The sequence shown here is derived from an EMBL/GenBank/DDBJ whole genome shotgun (WGS) entry which is preliminary data.</text>
</comment>
<reference evidence="2" key="1">
    <citation type="submission" date="2020-03" db="EMBL/GenBank/DDBJ databases">
        <title>Castanea mollissima Vanexum genome sequencing.</title>
        <authorList>
            <person name="Staton M."/>
        </authorList>
    </citation>
    <scope>NUCLEOTIDE SEQUENCE</scope>
    <source>
        <tissue evidence="2">Leaf</tissue>
    </source>
</reference>
<dbReference type="OrthoDB" id="10589807at2759"/>
<keyword evidence="1" id="KW-0472">Membrane</keyword>
<evidence type="ECO:0000313" key="2">
    <source>
        <dbReference type="EMBL" id="KAF3948833.1"/>
    </source>
</evidence>
<sequence length="118" mass="13335">MSVVFLLEYRMLDHATYIYACLVMSLIGSLLTMLVVIHSNMLQYEPVLAYYKALGVQSCSNFSIRMCPLCCVMTTVKYGFYIIGNPSAHIQRRAKLSCIKTGKFVQNSHSLIGREVLN</sequence>
<feature type="transmembrane region" description="Helical" evidence="1">
    <location>
        <begin position="16"/>
        <end position="37"/>
    </location>
</feature>
<dbReference type="AlphaFoldDB" id="A0A8J4QQ64"/>
<keyword evidence="1" id="KW-1133">Transmembrane helix</keyword>
<evidence type="ECO:0000313" key="3">
    <source>
        <dbReference type="Proteomes" id="UP000737018"/>
    </source>
</evidence>
<name>A0A8J4QQ64_9ROSI</name>
<keyword evidence="3" id="KW-1185">Reference proteome</keyword>
<accession>A0A8J4QQ64</accession>
<organism evidence="2 3">
    <name type="scientific">Castanea mollissima</name>
    <name type="common">Chinese chestnut</name>
    <dbReference type="NCBI Taxonomy" id="60419"/>
    <lineage>
        <taxon>Eukaryota</taxon>
        <taxon>Viridiplantae</taxon>
        <taxon>Streptophyta</taxon>
        <taxon>Embryophyta</taxon>
        <taxon>Tracheophyta</taxon>
        <taxon>Spermatophyta</taxon>
        <taxon>Magnoliopsida</taxon>
        <taxon>eudicotyledons</taxon>
        <taxon>Gunneridae</taxon>
        <taxon>Pentapetalae</taxon>
        <taxon>rosids</taxon>
        <taxon>fabids</taxon>
        <taxon>Fagales</taxon>
        <taxon>Fagaceae</taxon>
        <taxon>Castanea</taxon>
    </lineage>
</organism>
<keyword evidence="1" id="KW-0812">Transmembrane</keyword>